<protein>
    <submittedName>
        <fullName evidence="1">Uncharacterized protein</fullName>
    </submittedName>
</protein>
<dbReference type="AlphaFoldDB" id="A0AAV7PPH5"/>
<comment type="caution">
    <text evidence="1">The sequence shown here is derived from an EMBL/GenBank/DDBJ whole genome shotgun (WGS) entry which is preliminary data.</text>
</comment>
<organism evidence="1 2">
    <name type="scientific">Pleurodeles waltl</name>
    <name type="common">Iberian ribbed newt</name>
    <dbReference type="NCBI Taxonomy" id="8319"/>
    <lineage>
        <taxon>Eukaryota</taxon>
        <taxon>Metazoa</taxon>
        <taxon>Chordata</taxon>
        <taxon>Craniata</taxon>
        <taxon>Vertebrata</taxon>
        <taxon>Euteleostomi</taxon>
        <taxon>Amphibia</taxon>
        <taxon>Batrachia</taxon>
        <taxon>Caudata</taxon>
        <taxon>Salamandroidea</taxon>
        <taxon>Salamandridae</taxon>
        <taxon>Pleurodelinae</taxon>
        <taxon>Pleurodeles</taxon>
    </lineage>
</organism>
<gene>
    <name evidence="1" type="ORF">NDU88_008568</name>
</gene>
<keyword evidence="2" id="KW-1185">Reference proteome</keyword>
<evidence type="ECO:0000313" key="1">
    <source>
        <dbReference type="EMBL" id="KAJ1130212.1"/>
    </source>
</evidence>
<accession>A0AAV7PPH5</accession>
<dbReference type="Proteomes" id="UP001066276">
    <property type="component" value="Chromosome 7"/>
</dbReference>
<sequence>MDRGLVLRAPSLVPAGLRLTSAPVSAPNSAVIIEALQTGIAAGLSSASPLGKHLVLVAPVRARNLLPGKPCTPRARL</sequence>
<dbReference type="EMBL" id="JANPWB010000011">
    <property type="protein sequence ID" value="KAJ1130212.1"/>
    <property type="molecule type" value="Genomic_DNA"/>
</dbReference>
<proteinExistence type="predicted"/>
<reference evidence="1" key="1">
    <citation type="journal article" date="2022" name="bioRxiv">
        <title>Sequencing and chromosome-scale assembly of the giantPleurodeles waltlgenome.</title>
        <authorList>
            <person name="Brown T."/>
            <person name="Elewa A."/>
            <person name="Iarovenko S."/>
            <person name="Subramanian E."/>
            <person name="Araus A.J."/>
            <person name="Petzold A."/>
            <person name="Susuki M."/>
            <person name="Suzuki K.-i.T."/>
            <person name="Hayashi T."/>
            <person name="Toyoda A."/>
            <person name="Oliveira C."/>
            <person name="Osipova E."/>
            <person name="Leigh N.D."/>
            <person name="Simon A."/>
            <person name="Yun M.H."/>
        </authorList>
    </citation>
    <scope>NUCLEOTIDE SEQUENCE</scope>
    <source>
        <strain evidence="1">20211129_DDA</strain>
        <tissue evidence="1">Liver</tissue>
    </source>
</reference>
<name>A0AAV7PPH5_PLEWA</name>
<evidence type="ECO:0000313" key="2">
    <source>
        <dbReference type="Proteomes" id="UP001066276"/>
    </source>
</evidence>